<name>A0ABV6R9B2_9MICO</name>
<accession>A0ABV6R9B2</accession>
<dbReference type="Gene3D" id="3.60.21.10">
    <property type="match status" value="1"/>
</dbReference>
<dbReference type="SMART" id="SM00564">
    <property type="entry name" value="PQQ"/>
    <property type="match status" value="6"/>
</dbReference>
<dbReference type="Pfam" id="PF13360">
    <property type="entry name" value="PQQ_2"/>
    <property type="match status" value="2"/>
</dbReference>
<organism evidence="8 9">
    <name type="scientific">Brachybacterium hainanense</name>
    <dbReference type="NCBI Taxonomy" id="1541174"/>
    <lineage>
        <taxon>Bacteria</taxon>
        <taxon>Bacillati</taxon>
        <taxon>Actinomycetota</taxon>
        <taxon>Actinomycetes</taxon>
        <taxon>Micrococcales</taxon>
        <taxon>Dermabacteraceae</taxon>
        <taxon>Brachybacterium</taxon>
    </lineage>
</organism>
<dbReference type="InterPro" id="IPR050884">
    <property type="entry name" value="CNP_phosphodiesterase-III"/>
</dbReference>
<dbReference type="SUPFAM" id="SSF50998">
    <property type="entry name" value="Quinoprotein alcohol dehydrogenase-like"/>
    <property type="match status" value="2"/>
</dbReference>
<reference evidence="8 9" key="1">
    <citation type="submission" date="2024-09" db="EMBL/GenBank/DDBJ databases">
        <authorList>
            <person name="Sun Q."/>
            <person name="Mori K."/>
        </authorList>
    </citation>
    <scope>NUCLEOTIDE SEQUENCE [LARGE SCALE GENOMIC DNA]</scope>
    <source>
        <strain evidence="8 9">CICC 10874</strain>
    </source>
</reference>
<dbReference type="InterPro" id="IPR018391">
    <property type="entry name" value="PQQ_b-propeller_rpt"/>
</dbReference>
<dbReference type="InterPro" id="IPR002372">
    <property type="entry name" value="PQQ_rpt_dom"/>
</dbReference>
<dbReference type="EMBL" id="JBHLSV010000004">
    <property type="protein sequence ID" value="MFC0673134.1"/>
    <property type="molecule type" value="Genomic_DNA"/>
</dbReference>
<evidence type="ECO:0000259" key="6">
    <source>
        <dbReference type="Pfam" id="PF00149"/>
    </source>
</evidence>
<keyword evidence="5" id="KW-0732">Signal</keyword>
<evidence type="ECO:0000313" key="8">
    <source>
        <dbReference type="EMBL" id="MFC0673134.1"/>
    </source>
</evidence>
<dbReference type="Gene3D" id="2.130.10.10">
    <property type="entry name" value="YVTN repeat-like/Quinoprotein amine dehydrogenase"/>
    <property type="match status" value="1"/>
</dbReference>
<evidence type="ECO:0000256" key="3">
    <source>
        <dbReference type="ARBA" id="ARBA00023004"/>
    </source>
</evidence>
<dbReference type="PANTHER" id="PTHR42988:SF2">
    <property type="entry name" value="CYCLIC NUCLEOTIDE PHOSPHODIESTERASE CBUA0032-RELATED"/>
    <property type="match status" value="1"/>
</dbReference>
<dbReference type="InterPro" id="IPR015943">
    <property type="entry name" value="WD40/YVTN_repeat-like_dom_sf"/>
</dbReference>
<gene>
    <name evidence="8" type="ORF">ACFFF6_04090</name>
</gene>
<evidence type="ECO:0000256" key="4">
    <source>
        <dbReference type="ARBA" id="ARBA00025742"/>
    </source>
</evidence>
<dbReference type="InterPro" id="IPR004843">
    <property type="entry name" value="Calcineurin-like_PHP"/>
</dbReference>
<keyword evidence="1" id="KW-0479">Metal-binding</keyword>
<feature type="domain" description="Calcineurin-like phosphoesterase" evidence="6">
    <location>
        <begin position="49"/>
        <end position="227"/>
    </location>
</feature>
<feature type="signal peptide" evidence="5">
    <location>
        <begin position="1"/>
        <end position="31"/>
    </location>
</feature>
<feature type="domain" description="Pyrrolo-quinoline quinone repeat" evidence="7">
    <location>
        <begin position="394"/>
        <end position="531"/>
    </location>
</feature>
<evidence type="ECO:0000313" key="9">
    <source>
        <dbReference type="Proteomes" id="UP001589793"/>
    </source>
</evidence>
<dbReference type="SUPFAM" id="SSF56300">
    <property type="entry name" value="Metallo-dependent phosphatases"/>
    <property type="match status" value="1"/>
</dbReference>
<dbReference type="Pfam" id="PF00149">
    <property type="entry name" value="Metallophos"/>
    <property type="match status" value="1"/>
</dbReference>
<keyword evidence="9" id="KW-1185">Reference proteome</keyword>
<dbReference type="RefSeq" id="WP_376978459.1">
    <property type="nucleotide sequence ID" value="NZ_JBHLSV010000004.1"/>
</dbReference>
<keyword evidence="3" id="KW-0408">Iron</keyword>
<dbReference type="PANTHER" id="PTHR42988">
    <property type="entry name" value="PHOSPHOHYDROLASE"/>
    <property type="match status" value="1"/>
</dbReference>
<comment type="similarity">
    <text evidence="4">Belongs to the cyclic nucleotide phosphodiesterase class-III family.</text>
</comment>
<protein>
    <submittedName>
        <fullName evidence="8">PQQ-binding-like beta-propeller repeat protein</fullName>
    </submittedName>
</protein>
<dbReference type="InterPro" id="IPR029052">
    <property type="entry name" value="Metallo-depent_PP-like"/>
</dbReference>
<feature type="chain" id="PRO_5046279575" evidence="5">
    <location>
        <begin position="32"/>
        <end position="731"/>
    </location>
</feature>
<dbReference type="Proteomes" id="UP001589793">
    <property type="component" value="Unassembled WGS sequence"/>
</dbReference>
<dbReference type="InterPro" id="IPR011047">
    <property type="entry name" value="Quinoprotein_ADH-like_sf"/>
</dbReference>
<evidence type="ECO:0000259" key="7">
    <source>
        <dbReference type="Pfam" id="PF13360"/>
    </source>
</evidence>
<evidence type="ECO:0000256" key="1">
    <source>
        <dbReference type="ARBA" id="ARBA00022723"/>
    </source>
</evidence>
<keyword evidence="2" id="KW-0378">Hydrolase</keyword>
<sequence>MHRVTRRTALASLPAVSLPATGLLGTAAAQAAPAAGPGRPAEPDARTGIRLAFLADTHADPENTTSMARLRAVLAAVEAFDPSLVIHGGDVTEHGIEAEYRAFEEAVPDGLRERMVAVPGNHETRWDASAGQLRREHLGESVRVQDLDGLRIILADTTADQQEVAWWTPQALTELEEALRTAGDRPCVLVTHFPMGEGFYYVANQQDMEDVLATRPISLHLTGHTHRELLTRVNRRDQLEAAAVKIDAAYYELTGEIDRLLITRVEISDPTAPEDAVRTEVGTFDLGPEHGRDRFLPRRAEATDEGASVSVDVPLPGSFHGEVDAVLYDAAIYAGRNEELPWSPLQRSGRARFSGGLDASELAEGRQRVHVRVRPEDSSGTRLLTVPFTRGERGTAWEAQLAGMIQGAPAVLDAADGPLLVVGDSSGLVTALDVDGAARWTARVEGDVRRDLVTAHEGRAVAVPDSSGFLHLLAADGSLLWRYATGAPLAADPGAGTIDGAEVLMVCSGTTLHVVDAVSGERRWTAQLPATSMGAPATDGERVLLGVGDGRAHALDARTGAPLWTRSLTDRAGSYQRFIYGPWNDAVTVLPDGSVLASGIADARCLAPEDGAVRWILPGSFQYARETITADGDLLLANESGELVRVDPATGEERARHATAERILDEGFVLVGDVVHTASHAGLISAVDLGSGAVEQITRLSTAPVLAPGAAFGDLVVFGDLAGTVHALAQL</sequence>
<proteinExistence type="inferred from homology"/>
<evidence type="ECO:0000256" key="5">
    <source>
        <dbReference type="SAM" id="SignalP"/>
    </source>
</evidence>
<feature type="domain" description="Pyrrolo-quinoline quinone repeat" evidence="7">
    <location>
        <begin position="532"/>
        <end position="728"/>
    </location>
</feature>
<evidence type="ECO:0000256" key="2">
    <source>
        <dbReference type="ARBA" id="ARBA00022801"/>
    </source>
</evidence>
<comment type="caution">
    <text evidence="8">The sequence shown here is derived from an EMBL/GenBank/DDBJ whole genome shotgun (WGS) entry which is preliminary data.</text>
</comment>